<protein>
    <submittedName>
        <fullName evidence="2">Uncharacterized protein</fullName>
    </submittedName>
</protein>
<keyword evidence="1" id="KW-0732">Signal</keyword>
<feature type="signal peptide" evidence="1">
    <location>
        <begin position="1"/>
        <end position="18"/>
    </location>
</feature>
<feature type="chain" id="PRO_5039259952" evidence="1">
    <location>
        <begin position="19"/>
        <end position="223"/>
    </location>
</feature>
<evidence type="ECO:0000313" key="2">
    <source>
        <dbReference type="EMBL" id="KAH3859661.1"/>
    </source>
</evidence>
<reference evidence="2" key="1">
    <citation type="journal article" date="2019" name="bioRxiv">
        <title>The Genome of the Zebra Mussel, Dreissena polymorpha: A Resource for Invasive Species Research.</title>
        <authorList>
            <person name="McCartney M.A."/>
            <person name="Auch B."/>
            <person name="Kono T."/>
            <person name="Mallez S."/>
            <person name="Zhang Y."/>
            <person name="Obille A."/>
            <person name="Becker A."/>
            <person name="Abrahante J.E."/>
            <person name="Garbe J."/>
            <person name="Badalamenti J.P."/>
            <person name="Herman A."/>
            <person name="Mangelson H."/>
            <person name="Liachko I."/>
            <person name="Sullivan S."/>
            <person name="Sone E.D."/>
            <person name="Koren S."/>
            <person name="Silverstein K.A.T."/>
            <person name="Beckman K.B."/>
            <person name="Gohl D.M."/>
        </authorList>
    </citation>
    <scope>NUCLEOTIDE SEQUENCE</scope>
    <source>
        <strain evidence="2">Duluth1</strain>
        <tissue evidence="2">Whole animal</tissue>
    </source>
</reference>
<organism evidence="2 3">
    <name type="scientific">Dreissena polymorpha</name>
    <name type="common">Zebra mussel</name>
    <name type="synonym">Mytilus polymorpha</name>
    <dbReference type="NCBI Taxonomy" id="45954"/>
    <lineage>
        <taxon>Eukaryota</taxon>
        <taxon>Metazoa</taxon>
        <taxon>Spiralia</taxon>
        <taxon>Lophotrochozoa</taxon>
        <taxon>Mollusca</taxon>
        <taxon>Bivalvia</taxon>
        <taxon>Autobranchia</taxon>
        <taxon>Heteroconchia</taxon>
        <taxon>Euheterodonta</taxon>
        <taxon>Imparidentia</taxon>
        <taxon>Neoheterodontei</taxon>
        <taxon>Myida</taxon>
        <taxon>Dreissenoidea</taxon>
        <taxon>Dreissenidae</taxon>
        <taxon>Dreissena</taxon>
    </lineage>
</organism>
<evidence type="ECO:0000313" key="3">
    <source>
        <dbReference type="Proteomes" id="UP000828390"/>
    </source>
</evidence>
<comment type="caution">
    <text evidence="2">The sequence shown here is derived from an EMBL/GenBank/DDBJ whole genome shotgun (WGS) entry which is preliminary data.</text>
</comment>
<gene>
    <name evidence="2" type="ORF">DPMN_102480</name>
</gene>
<evidence type="ECO:0000256" key="1">
    <source>
        <dbReference type="SAM" id="SignalP"/>
    </source>
</evidence>
<proteinExistence type="predicted"/>
<reference evidence="2" key="2">
    <citation type="submission" date="2020-11" db="EMBL/GenBank/DDBJ databases">
        <authorList>
            <person name="McCartney M.A."/>
            <person name="Auch B."/>
            <person name="Kono T."/>
            <person name="Mallez S."/>
            <person name="Becker A."/>
            <person name="Gohl D.M."/>
            <person name="Silverstein K.A.T."/>
            <person name="Koren S."/>
            <person name="Bechman K.B."/>
            <person name="Herman A."/>
            <person name="Abrahante J.E."/>
            <person name="Garbe J."/>
        </authorList>
    </citation>
    <scope>NUCLEOTIDE SEQUENCE</scope>
    <source>
        <strain evidence="2">Duluth1</strain>
        <tissue evidence="2">Whole animal</tissue>
    </source>
</reference>
<dbReference type="AlphaFoldDB" id="A0A9D4LN01"/>
<sequence>MITYAIIFLCACATHVESENSCASTVSTNDPIPYPKYPLTLTDLTDTIIGGSNTSRKYYELYAFVTGPPRIVLNKVAIQWFTNSTGYFNNFAGWLQDATSGFGFCVPGDLQLFPALESKQVQFEFETHFPTPERYIGTIFSSCPKRYHINWYCPRTKLVEVGSHLVCLADIRMNIYSAYGMNGLPWDLVVADLCKNKMPRIDDPRWVFTHDAPQQCTWPANKR</sequence>
<name>A0A9D4LN01_DREPO</name>
<keyword evidence="3" id="KW-1185">Reference proteome</keyword>
<dbReference type="Proteomes" id="UP000828390">
    <property type="component" value="Unassembled WGS sequence"/>
</dbReference>
<accession>A0A9D4LN01</accession>
<dbReference type="EMBL" id="JAIWYP010000003">
    <property type="protein sequence ID" value="KAH3859661.1"/>
    <property type="molecule type" value="Genomic_DNA"/>
</dbReference>